<sequence length="104" mass="10546">MEAKDSDVECVRALGINPPSNSSKSESSSSSSSCAAAGLGCFWACDGLGSADVEGVLVFAFSVVFFSAVVDVCSAGVSSRGSTAGGADEEAMLSDWLRKGSKHR</sequence>
<dbReference type="GeneID" id="36550031"/>
<dbReference type="VEuPathDB" id="FungiDB:P170DRAFT_116250"/>
<reference evidence="2 3" key="1">
    <citation type="submission" date="2016-12" db="EMBL/GenBank/DDBJ databases">
        <title>The genomes of Aspergillus section Nigri reveals drivers in fungal speciation.</title>
        <authorList>
            <consortium name="DOE Joint Genome Institute"/>
            <person name="Vesth T.C."/>
            <person name="Nybo J."/>
            <person name="Theobald S."/>
            <person name="Brandl J."/>
            <person name="Frisvad J.C."/>
            <person name="Nielsen K.F."/>
            <person name="Lyhne E.K."/>
            <person name="Kogle M.E."/>
            <person name="Kuo A."/>
            <person name="Riley R."/>
            <person name="Clum A."/>
            <person name="Nolan M."/>
            <person name="Lipzen A."/>
            <person name="Salamov A."/>
            <person name="Henrissat B."/>
            <person name="Wiebenga A."/>
            <person name="De Vries R.P."/>
            <person name="Grigoriev I.V."/>
            <person name="Mortensen U.H."/>
            <person name="Andersen M.R."/>
            <person name="Baker S.E."/>
        </authorList>
    </citation>
    <scope>NUCLEOTIDE SEQUENCE [LARGE SCALE GENOMIC DNA]</scope>
    <source>
        <strain evidence="2 3">IBT 23096</strain>
    </source>
</reference>
<protein>
    <submittedName>
        <fullName evidence="2">Uncharacterized protein</fullName>
    </submittedName>
</protein>
<evidence type="ECO:0000313" key="2">
    <source>
        <dbReference type="EMBL" id="PLB52906.1"/>
    </source>
</evidence>
<dbReference type="AlphaFoldDB" id="A0A2I2GJ52"/>
<dbReference type="RefSeq" id="XP_024708208.1">
    <property type="nucleotide sequence ID" value="XM_024842336.1"/>
</dbReference>
<feature type="compositionally biased region" description="Low complexity" evidence="1">
    <location>
        <begin position="20"/>
        <end position="33"/>
    </location>
</feature>
<keyword evidence="3" id="KW-1185">Reference proteome</keyword>
<feature type="region of interest" description="Disordered" evidence="1">
    <location>
        <begin position="14"/>
        <end position="34"/>
    </location>
</feature>
<dbReference type="Proteomes" id="UP000234275">
    <property type="component" value="Unassembled WGS sequence"/>
</dbReference>
<proteinExistence type="predicted"/>
<dbReference type="EMBL" id="MSFO01000002">
    <property type="protein sequence ID" value="PLB52906.1"/>
    <property type="molecule type" value="Genomic_DNA"/>
</dbReference>
<accession>A0A2I2GJ52</accession>
<gene>
    <name evidence="2" type="ORF">P170DRAFT_116250</name>
</gene>
<evidence type="ECO:0000313" key="3">
    <source>
        <dbReference type="Proteomes" id="UP000234275"/>
    </source>
</evidence>
<organism evidence="2 3">
    <name type="scientific">Aspergillus steynii IBT 23096</name>
    <dbReference type="NCBI Taxonomy" id="1392250"/>
    <lineage>
        <taxon>Eukaryota</taxon>
        <taxon>Fungi</taxon>
        <taxon>Dikarya</taxon>
        <taxon>Ascomycota</taxon>
        <taxon>Pezizomycotina</taxon>
        <taxon>Eurotiomycetes</taxon>
        <taxon>Eurotiomycetidae</taxon>
        <taxon>Eurotiales</taxon>
        <taxon>Aspergillaceae</taxon>
        <taxon>Aspergillus</taxon>
        <taxon>Aspergillus subgen. Circumdati</taxon>
    </lineage>
</organism>
<evidence type="ECO:0000256" key="1">
    <source>
        <dbReference type="SAM" id="MobiDB-lite"/>
    </source>
</evidence>
<comment type="caution">
    <text evidence="2">The sequence shown here is derived from an EMBL/GenBank/DDBJ whole genome shotgun (WGS) entry which is preliminary data.</text>
</comment>
<name>A0A2I2GJ52_9EURO</name>